<evidence type="ECO:0000256" key="1">
    <source>
        <dbReference type="SAM" id="MobiDB-lite"/>
    </source>
</evidence>
<feature type="compositionally biased region" description="Low complexity" evidence="1">
    <location>
        <begin position="55"/>
        <end position="85"/>
    </location>
</feature>
<dbReference type="OrthoDB" id="5373520at2759"/>
<organism evidence="3 6">
    <name type="scientific">Orbilia oligospora</name>
    <name type="common">Nematode-trapping fungus</name>
    <name type="synonym">Arthrobotrys oligospora</name>
    <dbReference type="NCBI Taxonomy" id="2813651"/>
    <lineage>
        <taxon>Eukaryota</taxon>
        <taxon>Fungi</taxon>
        <taxon>Dikarya</taxon>
        <taxon>Ascomycota</taxon>
        <taxon>Pezizomycotina</taxon>
        <taxon>Orbiliomycetes</taxon>
        <taxon>Orbiliales</taxon>
        <taxon>Orbiliaceae</taxon>
        <taxon>Orbilia</taxon>
    </lineage>
</organism>
<sequence length="201" mass="21435">MPLLEPSEVVALGLSPKDIPAHKPQTPRKGAGHVGSSTARVTMAQTSTRRKVLNHRNLISTSSRSSGRSISNSSSSNSNSHSASPTLSASRLAFGAGARTGSSFEVCIQIPSKKEQAVLQLYERFPDADIATDVEIIRARVEDAREWAQDDPIGETQPEVLGHSSGPNGLSGTDIDLDMSEKRSTLEPEVPIVPIVKDLSL</sequence>
<dbReference type="AlphaFoldDB" id="A0A6G1M9V0"/>
<gene>
    <name evidence="3" type="ORF">TWF106_011069</name>
    <name evidence="5" type="ORF">TWF191_006891</name>
    <name evidence="4" type="ORF">TWF679_002684</name>
    <name evidence="2" type="ORF">TWF788_004422</name>
</gene>
<dbReference type="EMBL" id="WIPF01000040">
    <property type="protein sequence ID" value="KAF3222128.1"/>
    <property type="molecule type" value="Genomic_DNA"/>
</dbReference>
<evidence type="ECO:0000313" key="2">
    <source>
        <dbReference type="EMBL" id="KAF3185600.1"/>
    </source>
</evidence>
<evidence type="ECO:0000313" key="6">
    <source>
        <dbReference type="Proteomes" id="UP000472727"/>
    </source>
</evidence>
<dbReference type="Proteomes" id="UP000483672">
    <property type="component" value="Unassembled WGS sequence"/>
</dbReference>
<evidence type="ECO:0000313" key="8">
    <source>
        <dbReference type="Proteomes" id="UP000483672"/>
    </source>
</evidence>
<evidence type="ECO:0000313" key="3">
    <source>
        <dbReference type="EMBL" id="KAF3209101.1"/>
    </source>
</evidence>
<dbReference type="EMBL" id="WIWT01000015">
    <property type="protein sequence ID" value="KAF3216843.1"/>
    <property type="molecule type" value="Genomic_DNA"/>
</dbReference>
<dbReference type="Proteomes" id="UP000479691">
    <property type="component" value="Unassembled WGS sequence"/>
</dbReference>
<dbReference type="EMBL" id="JAABOE010000020">
    <property type="protein sequence ID" value="KAF3185600.1"/>
    <property type="molecule type" value="Genomic_DNA"/>
</dbReference>
<name>A0A6G1M9V0_ORBOL</name>
<comment type="caution">
    <text evidence="3">The sequence shown here is derived from an EMBL/GenBank/DDBJ whole genome shotgun (WGS) entry which is preliminary data.</text>
</comment>
<reference evidence="6 7" key="1">
    <citation type="submission" date="2019-06" db="EMBL/GenBank/DDBJ databases">
        <authorList>
            <person name="Palmer J.M."/>
        </authorList>
    </citation>
    <scope>NUCLEOTIDE SEQUENCE [LARGE SCALE GENOMIC DNA]</scope>
    <source>
        <strain evidence="3 6">TWF106</strain>
        <strain evidence="5 8">TWF191</strain>
        <strain evidence="4">TWF679</strain>
        <strain evidence="2 7">TWF788</strain>
    </source>
</reference>
<evidence type="ECO:0000313" key="5">
    <source>
        <dbReference type="EMBL" id="KAF3222128.1"/>
    </source>
</evidence>
<dbReference type="Proteomes" id="UP000614610">
    <property type="component" value="Unassembled WGS sequence"/>
</dbReference>
<feature type="region of interest" description="Disordered" evidence="1">
    <location>
        <begin position="13"/>
        <end position="85"/>
    </location>
</feature>
<proteinExistence type="predicted"/>
<dbReference type="EMBL" id="WIWS01000088">
    <property type="protein sequence ID" value="KAF3209101.1"/>
    <property type="molecule type" value="Genomic_DNA"/>
</dbReference>
<protein>
    <submittedName>
        <fullName evidence="3">Uncharacterized protein</fullName>
    </submittedName>
</protein>
<evidence type="ECO:0000313" key="7">
    <source>
        <dbReference type="Proteomes" id="UP000479691"/>
    </source>
</evidence>
<evidence type="ECO:0000313" key="4">
    <source>
        <dbReference type="EMBL" id="KAF3216843.1"/>
    </source>
</evidence>
<accession>A0A6G1M9V0</accession>
<feature type="compositionally biased region" description="Polar residues" evidence="1">
    <location>
        <begin position="35"/>
        <end position="47"/>
    </location>
</feature>
<dbReference type="Proteomes" id="UP000472727">
    <property type="component" value="Unassembled WGS sequence"/>
</dbReference>